<dbReference type="NCBIfam" id="TIGR00054">
    <property type="entry name" value="RIP metalloprotease RseP"/>
    <property type="match status" value="1"/>
</dbReference>
<comment type="cofactor">
    <cofactor evidence="1 11">
        <name>Zn(2+)</name>
        <dbReference type="ChEBI" id="CHEBI:29105"/>
    </cofactor>
</comment>
<evidence type="ECO:0000256" key="10">
    <source>
        <dbReference type="ARBA" id="ARBA00023136"/>
    </source>
</evidence>
<evidence type="ECO:0000259" key="12">
    <source>
        <dbReference type="PROSITE" id="PS50106"/>
    </source>
</evidence>
<dbReference type="GO" id="GO:0006508">
    <property type="term" value="P:proteolysis"/>
    <property type="evidence" value="ECO:0007669"/>
    <property type="project" value="UniProtKB-KW"/>
</dbReference>
<keyword evidence="9 11" id="KW-0482">Metalloprotease</keyword>
<dbReference type="RefSeq" id="WP_095511329.1">
    <property type="nucleotide sequence ID" value="NZ_MQWD01000001.1"/>
</dbReference>
<reference evidence="13 14" key="1">
    <citation type="submission" date="2016-11" db="EMBL/GenBank/DDBJ databases">
        <title>Study of marine rhodopsin-containing bacteria.</title>
        <authorList>
            <person name="Yoshizawa S."/>
            <person name="Kumagai Y."/>
            <person name="Kogure K."/>
        </authorList>
    </citation>
    <scope>NUCLEOTIDE SEQUENCE [LARGE SCALE GENOMIC DNA]</scope>
    <source>
        <strain evidence="13 14">SAORIC-28</strain>
    </source>
</reference>
<dbReference type="InterPro" id="IPR008915">
    <property type="entry name" value="Peptidase_M50"/>
</dbReference>
<keyword evidence="4 13" id="KW-0645">Protease</keyword>
<feature type="domain" description="PDZ" evidence="12">
    <location>
        <begin position="238"/>
        <end position="266"/>
    </location>
</feature>
<dbReference type="SUPFAM" id="SSF50156">
    <property type="entry name" value="PDZ domain-like"/>
    <property type="match status" value="2"/>
</dbReference>
<dbReference type="InterPro" id="IPR036034">
    <property type="entry name" value="PDZ_sf"/>
</dbReference>
<proteinExistence type="inferred from homology"/>
<feature type="transmembrane region" description="Helical" evidence="11">
    <location>
        <begin position="407"/>
        <end position="436"/>
    </location>
</feature>
<keyword evidence="10 11" id="KW-0472">Membrane</keyword>
<evidence type="ECO:0000256" key="8">
    <source>
        <dbReference type="ARBA" id="ARBA00022989"/>
    </source>
</evidence>
<dbReference type="AlphaFoldDB" id="A0A271J2S9"/>
<dbReference type="InterPro" id="IPR041489">
    <property type="entry name" value="PDZ_6"/>
</dbReference>
<feature type="transmembrane region" description="Helical" evidence="11">
    <location>
        <begin position="106"/>
        <end position="130"/>
    </location>
</feature>
<keyword evidence="5 11" id="KW-0812">Transmembrane</keyword>
<keyword evidence="11" id="KW-0479">Metal-binding</keyword>
<evidence type="ECO:0000256" key="9">
    <source>
        <dbReference type="ARBA" id="ARBA00023049"/>
    </source>
</evidence>
<evidence type="ECO:0000256" key="5">
    <source>
        <dbReference type="ARBA" id="ARBA00022692"/>
    </source>
</evidence>
<keyword evidence="6 11" id="KW-0378">Hydrolase</keyword>
<dbReference type="Gene3D" id="2.30.42.10">
    <property type="match status" value="2"/>
</dbReference>
<evidence type="ECO:0000256" key="2">
    <source>
        <dbReference type="ARBA" id="ARBA00004141"/>
    </source>
</evidence>
<organism evidence="13 14">
    <name type="scientific">Rubrivirga marina</name>
    <dbReference type="NCBI Taxonomy" id="1196024"/>
    <lineage>
        <taxon>Bacteria</taxon>
        <taxon>Pseudomonadati</taxon>
        <taxon>Rhodothermota</taxon>
        <taxon>Rhodothermia</taxon>
        <taxon>Rhodothermales</taxon>
        <taxon>Rubricoccaceae</taxon>
        <taxon>Rubrivirga</taxon>
    </lineage>
</organism>
<dbReference type="PANTHER" id="PTHR42837">
    <property type="entry name" value="REGULATOR OF SIGMA-E PROTEASE RSEP"/>
    <property type="match status" value="1"/>
</dbReference>
<feature type="transmembrane region" description="Helical" evidence="11">
    <location>
        <begin position="448"/>
        <end position="469"/>
    </location>
</feature>
<evidence type="ECO:0000256" key="4">
    <source>
        <dbReference type="ARBA" id="ARBA00022670"/>
    </source>
</evidence>
<dbReference type="PROSITE" id="PS50106">
    <property type="entry name" value="PDZ"/>
    <property type="match status" value="1"/>
</dbReference>
<dbReference type="OrthoDB" id="9782003at2"/>
<gene>
    <name evidence="13" type="ORF">BSZ37_15035</name>
</gene>
<dbReference type="SMART" id="SM00228">
    <property type="entry name" value="PDZ"/>
    <property type="match status" value="2"/>
</dbReference>
<evidence type="ECO:0000313" key="13">
    <source>
        <dbReference type="EMBL" id="PAP77660.1"/>
    </source>
</evidence>
<evidence type="ECO:0000313" key="14">
    <source>
        <dbReference type="Proteomes" id="UP000216339"/>
    </source>
</evidence>
<dbReference type="Pfam" id="PF17820">
    <property type="entry name" value="PDZ_6"/>
    <property type="match status" value="1"/>
</dbReference>
<comment type="similarity">
    <text evidence="3 11">Belongs to the peptidase M50B family.</text>
</comment>
<accession>A0A271J2S9</accession>
<comment type="subcellular location">
    <subcellularLocation>
        <location evidence="2">Membrane</location>
        <topology evidence="2">Multi-pass membrane protein</topology>
    </subcellularLocation>
</comment>
<dbReference type="CDD" id="cd06163">
    <property type="entry name" value="S2P-M50_PDZ_RseP-like"/>
    <property type="match status" value="2"/>
</dbReference>
<sequence>MEALLNSFSYFLWVALALGVLVFVHELGHFLAARLFGMRVDAFSLGFPPNLFYKKVGDTEYRVGAVPLGGYVKIAGMVDESLDAEGLESEPQPDEFRSKPVWQRSIVISAGVIFNLVFAVVLFGALAFVYGQSYTPAENVPVEVTDGTIASEMGLRTGDRIVGVNGEPIERFEAVFTPETLSGDPFSLTVRREGGEVELTGPDGLASRLSRRATEMERAGAEPSFEALFGAGPRFPPVLASVAPGSPADGAGIRKGDRVLSIGGEPTPSWNRLTEQVAASEGRTVEITWARPDSLGPAGEGATLVEQRGAAAIYRAEVAPRAAGDGYLLGVGVDQTAVGQRIERLGLGESVAAGVDQTVGNVTATFAFIGKLVTGRESVRDNVGGPIMIAKQSKEAADLGLRAFWRFVAYLSIALAVFNILPIPALDGGHLVFLAYEGIVRREPSLKVRMVVQQLGVALILALMVFVIFNDAVRIFG</sequence>
<keyword evidence="14" id="KW-1185">Reference proteome</keyword>
<evidence type="ECO:0000256" key="6">
    <source>
        <dbReference type="ARBA" id="ARBA00022801"/>
    </source>
</evidence>
<dbReference type="EC" id="3.4.24.-" evidence="11"/>
<dbReference type="PANTHER" id="PTHR42837:SF2">
    <property type="entry name" value="MEMBRANE METALLOPROTEASE ARASP2, CHLOROPLASTIC-RELATED"/>
    <property type="match status" value="1"/>
</dbReference>
<dbReference type="GO" id="GO:0004222">
    <property type="term" value="F:metalloendopeptidase activity"/>
    <property type="evidence" value="ECO:0007669"/>
    <property type="project" value="InterPro"/>
</dbReference>
<dbReference type="InterPro" id="IPR004387">
    <property type="entry name" value="Pept_M50_Zn"/>
</dbReference>
<evidence type="ECO:0000256" key="1">
    <source>
        <dbReference type="ARBA" id="ARBA00001947"/>
    </source>
</evidence>
<dbReference type="InterPro" id="IPR001478">
    <property type="entry name" value="PDZ"/>
</dbReference>
<comment type="caution">
    <text evidence="13">The sequence shown here is derived from an EMBL/GenBank/DDBJ whole genome shotgun (WGS) entry which is preliminary data.</text>
</comment>
<evidence type="ECO:0000256" key="7">
    <source>
        <dbReference type="ARBA" id="ARBA00022833"/>
    </source>
</evidence>
<protein>
    <recommendedName>
        <fullName evidence="11">Zinc metalloprotease</fullName>
        <ecNumber evidence="11">3.4.24.-</ecNumber>
    </recommendedName>
</protein>
<keyword evidence="8 11" id="KW-1133">Transmembrane helix</keyword>
<name>A0A271J2S9_9BACT</name>
<dbReference type="GO" id="GO:0016020">
    <property type="term" value="C:membrane"/>
    <property type="evidence" value="ECO:0007669"/>
    <property type="project" value="UniProtKB-SubCell"/>
</dbReference>
<evidence type="ECO:0000256" key="3">
    <source>
        <dbReference type="ARBA" id="ARBA00007931"/>
    </source>
</evidence>
<dbReference type="Pfam" id="PF02163">
    <property type="entry name" value="Peptidase_M50"/>
    <property type="match status" value="1"/>
</dbReference>
<keyword evidence="7 11" id="KW-0862">Zinc</keyword>
<evidence type="ECO:0000256" key="11">
    <source>
        <dbReference type="RuleBase" id="RU362031"/>
    </source>
</evidence>
<dbReference type="EMBL" id="MQWD01000001">
    <property type="protein sequence ID" value="PAP77660.1"/>
    <property type="molecule type" value="Genomic_DNA"/>
</dbReference>
<dbReference type="GO" id="GO:0046872">
    <property type="term" value="F:metal ion binding"/>
    <property type="evidence" value="ECO:0007669"/>
    <property type="project" value="UniProtKB-KW"/>
</dbReference>
<dbReference type="Proteomes" id="UP000216339">
    <property type="component" value="Unassembled WGS sequence"/>
</dbReference>
<feature type="transmembrane region" description="Helical" evidence="11">
    <location>
        <begin position="12"/>
        <end position="32"/>
    </location>
</feature>